<protein>
    <submittedName>
        <fullName evidence="4">Acyl-CoA reductase-like NAD-dependent aldehyde dehydrogenase</fullName>
    </submittedName>
</protein>
<dbReference type="InterPro" id="IPR015590">
    <property type="entry name" value="Aldehyde_DH_dom"/>
</dbReference>
<dbReference type="SUPFAM" id="SSF53720">
    <property type="entry name" value="ALDH-like"/>
    <property type="match status" value="1"/>
</dbReference>
<dbReference type="GO" id="GO:0016620">
    <property type="term" value="F:oxidoreductase activity, acting on the aldehyde or oxo group of donors, NAD or NADP as acceptor"/>
    <property type="evidence" value="ECO:0007669"/>
    <property type="project" value="InterPro"/>
</dbReference>
<evidence type="ECO:0000256" key="1">
    <source>
        <dbReference type="ARBA" id="ARBA00009986"/>
    </source>
</evidence>
<dbReference type="Gene3D" id="3.40.309.10">
    <property type="entry name" value="Aldehyde Dehydrogenase, Chain A, domain 2"/>
    <property type="match status" value="1"/>
</dbReference>
<dbReference type="Pfam" id="PF00171">
    <property type="entry name" value="Aldedh"/>
    <property type="match status" value="1"/>
</dbReference>
<dbReference type="PANTHER" id="PTHR42804">
    <property type="entry name" value="ALDEHYDE DEHYDROGENASE"/>
    <property type="match status" value="1"/>
</dbReference>
<dbReference type="PANTHER" id="PTHR42804:SF1">
    <property type="entry name" value="ALDEHYDE DEHYDROGENASE-RELATED"/>
    <property type="match status" value="1"/>
</dbReference>
<dbReference type="InterPro" id="IPR016161">
    <property type="entry name" value="Ald_DH/histidinol_DH"/>
</dbReference>
<dbReference type="InterPro" id="IPR016163">
    <property type="entry name" value="Ald_DH_C"/>
</dbReference>
<organism evidence="4 5">
    <name type="scientific">Aquamicrobium lusatiense</name>
    <dbReference type="NCBI Taxonomy" id="89772"/>
    <lineage>
        <taxon>Bacteria</taxon>
        <taxon>Pseudomonadati</taxon>
        <taxon>Pseudomonadota</taxon>
        <taxon>Alphaproteobacteria</taxon>
        <taxon>Hyphomicrobiales</taxon>
        <taxon>Phyllobacteriaceae</taxon>
        <taxon>Aquamicrobium</taxon>
    </lineage>
</organism>
<evidence type="ECO:0000313" key="4">
    <source>
        <dbReference type="EMBL" id="MBB6014560.1"/>
    </source>
</evidence>
<dbReference type="Proteomes" id="UP000533306">
    <property type="component" value="Unassembled WGS sequence"/>
</dbReference>
<evidence type="ECO:0000313" key="5">
    <source>
        <dbReference type="Proteomes" id="UP000533306"/>
    </source>
</evidence>
<dbReference type="EMBL" id="JACHEU010000006">
    <property type="protein sequence ID" value="MBB6014560.1"/>
    <property type="molecule type" value="Genomic_DNA"/>
</dbReference>
<comment type="caution">
    <text evidence="4">The sequence shown here is derived from an EMBL/GenBank/DDBJ whole genome shotgun (WGS) entry which is preliminary data.</text>
</comment>
<name>A0A7W9S671_9HYPH</name>
<evidence type="ECO:0000256" key="2">
    <source>
        <dbReference type="ARBA" id="ARBA00023002"/>
    </source>
</evidence>
<keyword evidence="2" id="KW-0560">Oxidoreductase</keyword>
<evidence type="ECO:0000259" key="3">
    <source>
        <dbReference type="Pfam" id="PF00171"/>
    </source>
</evidence>
<proteinExistence type="inferred from homology"/>
<accession>A0A7W9S671</accession>
<dbReference type="AlphaFoldDB" id="A0A7W9S671"/>
<reference evidence="4 5" key="1">
    <citation type="submission" date="2020-08" db="EMBL/GenBank/DDBJ databases">
        <title>Genomic Encyclopedia of Type Strains, Phase IV (KMG-IV): sequencing the most valuable type-strain genomes for metagenomic binning, comparative biology and taxonomic classification.</title>
        <authorList>
            <person name="Goeker M."/>
        </authorList>
    </citation>
    <scope>NUCLEOTIDE SEQUENCE [LARGE SCALE GENOMIC DNA]</scope>
    <source>
        <strain evidence="4 5">DSM 11099</strain>
    </source>
</reference>
<dbReference type="CDD" id="cd07099">
    <property type="entry name" value="ALDH_DDALDH"/>
    <property type="match status" value="1"/>
</dbReference>
<dbReference type="Gene3D" id="3.40.605.10">
    <property type="entry name" value="Aldehyde Dehydrogenase, Chain A, domain 1"/>
    <property type="match status" value="1"/>
</dbReference>
<sequence length="478" mass="50480">MNEMTSSVIRARNPRTGQVDYTCPAFPASGLDALIAGLRAAQPGWVTAGIDGRATVLRAFCTALAARREDLLDALLADTGRLHESRIEADAAGVWVDCWVEVAPRSLDTLPRDTGLAGITGTAGFRPYPVVGVIGPWNFPLALGLMDAIPALVAGCAVILKPSEVTPRFVDVLQAALDEVPALAAIFRVVRGDGALGAAIVDQVDMVCFTGSTRTGRLVARRAAERFIPCFTELGGKDPALVLEGADIDRATSALATGATLGAGQQCYSIERIYVPRSLHDGFVAQLAAKVARLRPNWPDPAQGHIGPITFLPQAEILRRHLDDAIERGARIVTGGAIETHGGGLWCQPTVLTDVDHSMLIMREESFGPFLPVMAYDSLDEAVALANDSHYGLSAAVFGPEEAAQAVARRLDAGGVSINDAGLAPLFIGSPLVPEKTAFNHSGLGGSRTGADSIRRFVRKQAILSNPATGPSPWWFSL</sequence>
<feature type="domain" description="Aldehyde dehydrogenase" evidence="3">
    <location>
        <begin position="7"/>
        <end position="457"/>
    </location>
</feature>
<keyword evidence="5" id="KW-1185">Reference proteome</keyword>
<dbReference type="InterPro" id="IPR016162">
    <property type="entry name" value="Ald_DH_N"/>
</dbReference>
<dbReference type="RefSeq" id="WP_210307462.1">
    <property type="nucleotide sequence ID" value="NZ_JACHEU010000006.1"/>
</dbReference>
<gene>
    <name evidence="4" type="ORF">HNR59_003955</name>
</gene>
<comment type="similarity">
    <text evidence="1">Belongs to the aldehyde dehydrogenase family.</text>
</comment>